<dbReference type="PANTHER" id="PTHR37042:SF4">
    <property type="entry name" value="OUTER MEMBRANE PROTEIN RV1973"/>
    <property type="match status" value="1"/>
</dbReference>
<sequence length="187" mass="19590">MTVRLTKNPLLTAALVLFALALAAAVWTGGSWYAAAQDSDAGFTRSRDDAVAAARHGVRTLNTLDHRRVDEGLAAWEAATTGELKKQLTGGKEQFKKQVATARTTTAAKVLSVALTELNEREGRAKAMVSVRITVTAAKGAPQSKQSRMLGELTRTPQGWKLSELAQAPVGDTGDSGDSGGDTGATP</sequence>
<dbReference type="EMBL" id="JBHSZO010000006">
    <property type="protein sequence ID" value="MFC7217715.1"/>
    <property type="molecule type" value="Genomic_DNA"/>
</dbReference>
<organism evidence="5 6">
    <name type="scientific">Streptomyces polyrhachis</name>
    <dbReference type="NCBI Taxonomy" id="1282885"/>
    <lineage>
        <taxon>Bacteria</taxon>
        <taxon>Bacillati</taxon>
        <taxon>Actinomycetota</taxon>
        <taxon>Actinomycetes</taxon>
        <taxon>Kitasatosporales</taxon>
        <taxon>Streptomycetaceae</taxon>
        <taxon>Streptomyces</taxon>
    </lineage>
</organism>
<accession>A0ABW2GAD7</accession>
<keyword evidence="4" id="KW-0732">Signal</keyword>
<keyword evidence="2" id="KW-0472">Membrane</keyword>
<evidence type="ECO:0000256" key="1">
    <source>
        <dbReference type="ARBA" id="ARBA00004370"/>
    </source>
</evidence>
<comment type="caution">
    <text evidence="5">The sequence shown here is derived from an EMBL/GenBank/DDBJ whole genome shotgun (WGS) entry which is preliminary data.</text>
</comment>
<evidence type="ECO:0000256" key="2">
    <source>
        <dbReference type="ARBA" id="ARBA00023136"/>
    </source>
</evidence>
<evidence type="ECO:0000256" key="3">
    <source>
        <dbReference type="SAM" id="MobiDB-lite"/>
    </source>
</evidence>
<dbReference type="Proteomes" id="UP001596413">
    <property type="component" value="Unassembled WGS sequence"/>
</dbReference>
<dbReference type="PANTHER" id="PTHR37042">
    <property type="entry name" value="OUTER MEMBRANE PROTEIN RV1973"/>
    <property type="match status" value="1"/>
</dbReference>
<evidence type="ECO:0000313" key="5">
    <source>
        <dbReference type="EMBL" id="MFC7217715.1"/>
    </source>
</evidence>
<feature type="chain" id="PRO_5045889629" description="Mce-associated membrane protein" evidence="4">
    <location>
        <begin position="24"/>
        <end position="187"/>
    </location>
</feature>
<keyword evidence="6" id="KW-1185">Reference proteome</keyword>
<dbReference type="RefSeq" id="WP_386412761.1">
    <property type="nucleotide sequence ID" value="NZ_JBHSZO010000006.1"/>
</dbReference>
<protein>
    <recommendedName>
        <fullName evidence="7">Mce-associated membrane protein</fullName>
    </recommendedName>
</protein>
<evidence type="ECO:0000256" key="4">
    <source>
        <dbReference type="SAM" id="SignalP"/>
    </source>
</evidence>
<name>A0ABW2GAD7_9ACTN</name>
<comment type="subcellular location">
    <subcellularLocation>
        <location evidence="1">Membrane</location>
    </subcellularLocation>
</comment>
<gene>
    <name evidence="5" type="ORF">ACFQLX_05940</name>
</gene>
<proteinExistence type="predicted"/>
<evidence type="ECO:0008006" key="7">
    <source>
        <dbReference type="Google" id="ProtNLM"/>
    </source>
</evidence>
<feature type="region of interest" description="Disordered" evidence="3">
    <location>
        <begin position="140"/>
        <end position="187"/>
    </location>
</feature>
<feature type="signal peptide" evidence="4">
    <location>
        <begin position="1"/>
        <end position="23"/>
    </location>
</feature>
<reference evidence="6" key="1">
    <citation type="journal article" date="2019" name="Int. J. Syst. Evol. Microbiol.">
        <title>The Global Catalogue of Microorganisms (GCM) 10K type strain sequencing project: providing services to taxonomists for standard genome sequencing and annotation.</title>
        <authorList>
            <consortium name="The Broad Institute Genomics Platform"/>
            <consortium name="The Broad Institute Genome Sequencing Center for Infectious Disease"/>
            <person name="Wu L."/>
            <person name="Ma J."/>
        </authorList>
    </citation>
    <scope>NUCLEOTIDE SEQUENCE [LARGE SCALE GENOMIC DNA]</scope>
    <source>
        <strain evidence="6">CGMCC 1.13681</strain>
    </source>
</reference>
<feature type="compositionally biased region" description="Gly residues" evidence="3">
    <location>
        <begin position="177"/>
        <end position="187"/>
    </location>
</feature>
<evidence type="ECO:0000313" key="6">
    <source>
        <dbReference type="Proteomes" id="UP001596413"/>
    </source>
</evidence>